<dbReference type="GO" id="GO:0004497">
    <property type="term" value="F:monooxygenase activity"/>
    <property type="evidence" value="ECO:0007669"/>
    <property type="project" value="UniProtKB-KW"/>
</dbReference>
<keyword evidence="2" id="KW-0479">Metal-binding</keyword>
<dbReference type="PANTHER" id="PTHR46696:SF1">
    <property type="entry name" value="CYTOCHROME P450 YJIB-RELATED"/>
    <property type="match status" value="1"/>
</dbReference>
<dbReference type="STRING" id="28042.GU90_07095"/>
<dbReference type="InterPro" id="IPR001128">
    <property type="entry name" value="Cyt_P450"/>
</dbReference>
<organism evidence="3 4">
    <name type="scientific">Saccharopolyspora rectivirgula</name>
    <dbReference type="NCBI Taxonomy" id="28042"/>
    <lineage>
        <taxon>Bacteria</taxon>
        <taxon>Bacillati</taxon>
        <taxon>Actinomycetota</taxon>
        <taxon>Actinomycetes</taxon>
        <taxon>Pseudonocardiales</taxon>
        <taxon>Pseudonocardiaceae</taxon>
        <taxon>Saccharopolyspora</taxon>
    </lineage>
</organism>
<dbReference type="GO" id="GO:0005506">
    <property type="term" value="F:iron ion binding"/>
    <property type="evidence" value="ECO:0007669"/>
    <property type="project" value="InterPro"/>
</dbReference>
<keyword evidence="2" id="KW-0503">Monooxygenase</keyword>
<dbReference type="PANTHER" id="PTHR46696">
    <property type="entry name" value="P450, PUTATIVE (EUROFUNG)-RELATED"/>
    <property type="match status" value="1"/>
</dbReference>
<gene>
    <name evidence="3" type="ORF">GU90_07095</name>
</gene>
<dbReference type="GO" id="GO:0020037">
    <property type="term" value="F:heme binding"/>
    <property type="evidence" value="ECO:0007669"/>
    <property type="project" value="InterPro"/>
</dbReference>
<evidence type="ECO:0000256" key="2">
    <source>
        <dbReference type="RuleBase" id="RU000461"/>
    </source>
</evidence>
<accession>A0A073AYW1</accession>
<protein>
    <submittedName>
        <fullName evidence="3">Cytochrome P450</fullName>
    </submittedName>
</protein>
<proteinExistence type="inferred from homology"/>
<dbReference type="eggNOG" id="COG2124">
    <property type="taxonomic scope" value="Bacteria"/>
</dbReference>
<dbReference type="Proteomes" id="UP000031419">
    <property type="component" value="Unassembled WGS sequence"/>
</dbReference>
<name>A0A073AYW1_9PSEU</name>
<dbReference type="InterPro" id="IPR002397">
    <property type="entry name" value="Cyt_P450_B"/>
</dbReference>
<evidence type="ECO:0000256" key="1">
    <source>
        <dbReference type="ARBA" id="ARBA00010617"/>
    </source>
</evidence>
<evidence type="ECO:0000313" key="4">
    <source>
        <dbReference type="Proteomes" id="UP000031419"/>
    </source>
</evidence>
<dbReference type="AlphaFoldDB" id="A0A073AYW1"/>
<dbReference type="GO" id="GO:0016705">
    <property type="term" value="F:oxidoreductase activity, acting on paired donors, with incorporation or reduction of molecular oxygen"/>
    <property type="evidence" value="ECO:0007669"/>
    <property type="project" value="InterPro"/>
</dbReference>
<comment type="similarity">
    <text evidence="1 2">Belongs to the cytochrome P450 family.</text>
</comment>
<dbReference type="PRINTS" id="PR00359">
    <property type="entry name" value="BP450"/>
</dbReference>
<evidence type="ECO:0000313" key="3">
    <source>
        <dbReference type="EMBL" id="KEI44973.1"/>
    </source>
</evidence>
<reference evidence="3 4" key="1">
    <citation type="submission" date="2014-06" db="EMBL/GenBank/DDBJ databases">
        <title>Saccharopolyspora rectivirgula DSM-43113 Genome sequencing.</title>
        <authorList>
            <person name="Barrera C."/>
            <person name="Millon L."/>
            <person name="Rognon B."/>
            <person name="Zaugg C."/>
            <person name="Monod M."/>
        </authorList>
    </citation>
    <scope>NUCLEOTIDE SEQUENCE [LARGE SCALE GENOMIC DNA]</scope>
    <source>
        <strain evidence="3 4">DSM 43113</strain>
    </source>
</reference>
<dbReference type="PROSITE" id="PS00086">
    <property type="entry name" value="CYTOCHROME_P450"/>
    <property type="match status" value="1"/>
</dbReference>
<dbReference type="InterPro" id="IPR017972">
    <property type="entry name" value="Cyt_P450_CS"/>
</dbReference>
<keyword evidence="2" id="KW-0408">Iron</keyword>
<dbReference type="Gene3D" id="1.10.630.10">
    <property type="entry name" value="Cytochrome P450"/>
    <property type="match status" value="1"/>
</dbReference>
<keyword evidence="2" id="KW-0349">Heme</keyword>
<keyword evidence="2" id="KW-0560">Oxidoreductase</keyword>
<sequence length="403" mass="45272">MTAAPQWLEDITMEELERNPYPFYERLRKHAPLAHVPVLGSYVATTADLCREIATSPDFEAVITKAGGRTFGHPAVIGVNGEIHRDLRSMVDPALQPAEVDRWIDDLVRPICRRYLAEFENDGKADLISQYCEPVSVRSLGDLLGLREVSSDKLREWFRKLSLSFTNAEVDENGEFTNQERFALGDEAKAEIRSIVDPLIDKWIVEPDYSAISHWLHDGMPEGEVRDREYIYPTLYVFLLGAMQEPGHAMGSTIAGLFTRPEQFEEVVDNPQLIPRAIAEGLRWTSPIWSATARRCTKDVTVGGVHLPAGSVVLMTYGSANHDNNLYEAPSEYDITRPPLPHLAFGAGDHACAGIYYANNVCRIALEELFDAIPNMERDPSSDVEFWGWGFRGPTELHVVWEA</sequence>
<dbReference type="SUPFAM" id="SSF48264">
    <property type="entry name" value="Cytochrome P450"/>
    <property type="match status" value="1"/>
</dbReference>
<keyword evidence="4" id="KW-1185">Reference proteome</keyword>
<dbReference type="InterPro" id="IPR036396">
    <property type="entry name" value="Cyt_P450_sf"/>
</dbReference>
<dbReference type="OrthoDB" id="502624at2"/>
<comment type="caution">
    <text evidence="3">The sequence shown here is derived from an EMBL/GenBank/DDBJ whole genome shotgun (WGS) entry which is preliminary data.</text>
</comment>
<dbReference type="EMBL" id="JNVU01000017">
    <property type="protein sequence ID" value="KEI44973.1"/>
    <property type="molecule type" value="Genomic_DNA"/>
</dbReference>
<dbReference type="Pfam" id="PF00067">
    <property type="entry name" value="p450"/>
    <property type="match status" value="1"/>
</dbReference>
<dbReference type="RefSeq" id="WP_029722698.1">
    <property type="nucleotide sequence ID" value="NZ_JNVU01000017.1"/>
</dbReference>